<dbReference type="Proteomes" id="UP000237438">
    <property type="component" value="Unassembled WGS sequence"/>
</dbReference>
<proteinExistence type="predicted"/>
<keyword evidence="2" id="KW-1185">Reference proteome</keyword>
<protein>
    <submittedName>
        <fullName evidence="1">Uncharacterized protein</fullName>
    </submittedName>
</protein>
<evidence type="ECO:0000313" key="1">
    <source>
        <dbReference type="EMBL" id="POS82754.1"/>
    </source>
</evidence>
<organism evidence="1 2">
    <name type="scientific">Erysiphe pulchra</name>
    <dbReference type="NCBI Taxonomy" id="225359"/>
    <lineage>
        <taxon>Eukaryota</taxon>
        <taxon>Fungi</taxon>
        <taxon>Dikarya</taxon>
        <taxon>Ascomycota</taxon>
        <taxon>Pezizomycotina</taxon>
        <taxon>Leotiomycetes</taxon>
        <taxon>Erysiphales</taxon>
        <taxon>Erysiphaceae</taxon>
        <taxon>Erysiphe</taxon>
    </lineage>
</organism>
<reference evidence="1 2" key="1">
    <citation type="submission" date="2017-10" db="EMBL/GenBank/DDBJ databases">
        <title>Development of genomic resources for the powdery mildew, Erysiphe pulchra.</title>
        <authorList>
            <person name="Wadl P.A."/>
            <person name="Mack B.M."/>
            <person name="Moore G."/>
            <person name="Beltz S.B."/>
        </authorList>
    </citation>
    <scope>NUCLEOTIDE SEQUENCE [LARGE SCALE GENOMIC DNA]</scope>
    <source>
        <strain evidence="1">Cflorida</strain>
    </source>
</reference>
<dbReference type="AlphaFoldDB" id="A0A2S4PL57"/>
<dbReference type="OrthoDB" id="5422369at2759"/>
<name>A0A2S4PL57_9PEZI</name>
<comment type="caution">
    <text evidence="1">The sequence shown here is derived from an EMBL/GenBank/DDBJ whole genome shotgun (WGS) entry which is preliminary data.</text>
</comment>
<accession>A0A2S4PL57</accession>
<sequence>MPDAVRREGVVPRYALLYFVDPEEARQTRVERHNLDPEIVREITSHLEGPQRVILNPSEILDPQRIWHLFQDNFTDDCLYRIRTMGDSLLLPPNDWSNEERRIDYDLWLLCVNLRDFGMDFAGARIRGSRHRWVDRRVSVLISEAQNFDQEVEAEFNR</sequence>
<gene>
    <name evidence="1" type="ORF">EPUL_006007</name>
</gene>
<evidence type="ECO:0000313" key="2">
    <source>
        <dbReference type="Proteomes" id="UP000237438"/>
    </source>
</evidence>
<dbReference type="EMBL" id="PEDP01002295">
    <property type="protein sequence ID" value="POS82754.1"/>
    <property type="molecule type" value="Genomic_DNA"/>
</dbReference>